<dbReference type="Proteomes" id="UP000031014">
    <property type="component" value="Unassembled WGS sequence"/>
</dbReference>
<protein>
    <submittedName>
        <fullName evidence="2">Uncharacterized protein</fullName>
    </submittedName>
</protein>
<feature type="region of interest" description="Disordered" evidence="1">
    <location>
        <begin position="1"/>
        <end position="50"/>
    </location>
</feature>
<reference evidence="2 3" key="1">
    <citation type="submission" date="2013-06" db="EMBL/GenBank/DDBJ databases">
        <title>Whole genome shotgun sequence of Bacillus selenatarsenatis SF-1.</title>
        <authorList>
            <person name="Kuroda M."/>
            <person name="Sei K."/>
            <person name="Yamashita M."/>
            <person name="Ike M."/>
        </authorList>
    </citation>
    <scope>NUCLEOTIDE SEQUENCE [LARGE SCALE GENOMIC DNA]</scope>
    <source>
        <strain evidence="2 3">SF-1</strain>
    </source>
</reference>
<proteinExistence type="predicted"/>
<sequence>MKKTQMNKLISGGVHMNKKQQKTAQQPNKTAEKKTGYGDKKLEGPNRPAE</sequence>
<evidence type="ECO:0000313" key="3">
    <source>
        <dbReference type="Proteomes" id="UP000031014"/>
    </source>
</evidence>
<evidence type="ECO:0000313" key="2">
    <source>
        <dbReference type="EMBL" id="GAM12597.1"/>
    </source>
</evidence>
<organism evidence="2 3">
    <name type="scientific">Mesobacillus selenatarsenatis (strain DSM 18680 / JCM 14380 / FERM P-15431 / SF-1)</name>
    <dbReference type="NCBI Taxonomy" id="1321606"/>
    <lineage>
        <taxon>Bacteria</taxon>
        <taxon>Bacillati</taxon>
        <taxon>Bacillota</taxon>
        <taxon>Bacilli</taxon>
        <taxon>Bacillales</taxon>
        <taxon>Bacillaceae</taxon>
        <taxon>Mesobacillus</taxon>
    </lineage>
</organism>
<dbReference type="AlphaFoldDB" id="A0A0A8X0N8"/>
<feature type="compositionally biased region" description="Basic and acidic residues" evidence="1">
    <location>
        <begin position="30"/>
        <end position="50"/>
    </location>
</feature>
<comment type="caution">
    <text evidence="2">The sequence shown here is derived from an EMBL/GenBank/DDBJ whole genome shotgun (WGS) entry which is preliminary data.</text>
</comment>
<dbReference type="EMBL" id="BASE01000016">
    <property type="protein sequence ID" value="GAM12597.1"/>
    <property type="molecule type" value="Genomic_DNA"/>
</dbReference>
<evidence type="ECO:0000256" key="1">
    <source>
        <dbReference type="SAM" id="MobiDB-lite"/>
    </source>
</evidence>
<name>A0A0A8X0N8_MESS1</name>
<gene>
    <name evidence="2" type="ORF">SAMD00020551_0732</name>
</gene>
<keyword evidence="3" id="KW-1185">Reference proteome</keyword>
<accession>A0A0A8X0N8</accession>